<keyword evidence="1" id="KW-0812">Transmembrane</keyword>
<feature type="transmembrane region" description="Helical" evidence="1">
    <location>
        <begin position="227"/>
        <end position="250"/>
    </location>
</feature>
<keyword evidence="1" id="KW-1133">Transmembrane helix</keyword>
<sequence length="258" mass="28787">MLSKYITSWVKGISFLTSSGIFMLTTLKKFSSNLIIVSGQLCGIFVLKMEQNILKMEHHIFRGITMKANAREIAFTAIMTALALVFQVLPLKVRTPWGMSIDLVAVPVVLLYLLFGFRTSMLGLVAVTFGLMIISGPNSLGIGPIMKFFATLSVLIGLIFAEKVDPERTIKYLLAGFVVASVIRSVLMILLNYYFALPIYLKFVLGYDITSGQEIIRIVEEMMHMPFWLAIALPNTIQTAVDVFVAYLVVGRVKKIIF</sequence>
<dbReference type="InterPro" id="IPR024529">
    <property type="entry name" value="ECF_trnsprt_substrate-spec"/>
</dbReference>
<feature type="transmembrane region" description="Helical" evidence="1">
    <location>
        <begin position="6"/>
        <end position="27"/>
    </location>
</feature>
<dbReference type="PaxDb" id="186497-PF0163"/>
<reference evidence="2 3" key="1">
    <citation type="journal article" date="1999" name="Genetics">
        <title>Divergence of the hyperthermophilic archaea Pyrococcus furiosus and P. horikoshii inferred from complete genomic sequences.</title>
        <authorList>
            <person name="Maeder D.L."/>
            <person name="Weiss R.B."/>
            <person name="Dunn D.M."/>
            <person name="Cherry J.L."/>
            <person name="Gonzalez J.M."/>
            <person name="DiRuggiero J."/>
            <person name="Robb F.T."/>
        </authorList>
    </citation>
    <scope>NUCLEOTIDE SEQUENCE [LARGE SCALE GENOMIC DNA]</scope>
    <source>
        <strain evidence="3">ATCC 43587 / DSM 3638 / JCM 8422 / Vc1</strain>
    </source>
</reference>
<feature type="transmembrane region" description="Helical" evidence="1">
    <location>
        <begin position="140"/>
        <end position="160"/>
    </location>
</feature>
<evidence type="ECO:0008006" key="4">
    <source>
        <dbReference type="Google" id="ProtNLM"/>
    </source>
</evidence>
<dbReference type="PhylomeDB" id="Q8U4C5"/>
<dbReference type="AlphaFoldDB" id="Q8U4C5"/>
<keyword evidence="1" id="KW-0472">Membrane</keyword>
<gene>
    <name evidence="2" type="ordered locus">PF0163</name>
</gene>
<feature type="transmembrane region" description="Helical" evidence="1">
    <location>
        <begin position="172"/>
        <end position="195"/>
    </location>
</feature>
<dbReference type="eggNOG" id="arCOG03794">
    <property type="taxonomic scope" value="Archaea"/>
</dbReference>
<dbReference type="Pfam" id="PF12822">
    <property type="entry name" value="ECF_trnsprt"/>
    <property type="match status" value="1"/>
</dbReference>
<evidence type="ECO:0000313" key="3">
    <source>
        <dbReference type="Proteomes" id="UP000001013"/>
    </source>
</evidence>
<dbReference type="HOGENOM" id="CLU_094093_0_0_2"/>
<keyword evidence="3" id="KW-1185">Reference proteome</keyword>
<name>Q8U4C5_PYRFU</name>
<accession>Q8U4C5</accession>
<evidence type="ECO:0000313" key="2">
    <source>
        <dbReference type="EMBL" id="AAL80287.1"/>
    </source>
</evidence>
<organism evidence="2 3">
    <name type="scientific">Pyrococcus furiosus (strain ATCC 43587 / DSM 3638 / JCM 8422 / Vc1)</name>
    <dbReference type="NCBI Taxonomy" id="186497"/>
    <lineage>
        <taxon>Archaea</taxon>
        <taxon>Methanobacteriati</taxon>
        <taxon>Methanobacteriota</taxon>
        <taxon>Thermococci</taxon>
        <taxon>Thermococcales</taxon>
        <taxon>Thermococcaceae</taxon>
        <taxon>Pyrococcus</taxon>
    </lineage>
</organism>
<feature type="transmembrane region" description="Helical" evidence="1">
    <location>
        <begin position="103"/>
        <end position="134"/>
    </location>
</feature>
<proteinExistence type="predicted"/>
<dbReference type="Proteomes" id="UP000001013">
    <property type="component" value="Chromosome"/>
</dbReference>
<dbReference type="KEGG" id="pfu:PF0163"/>
<evidence type="ECO:0000256" key="1">
    <source>
        <dbReference type="SAM" id="Phobius"/>
    </source>
</evidence>
<dbReference type="STRING" id="186497.PF0163"/>
<dbReference type="PATRIC" id="fig|186497.12.peg.169"/>
<protein>
    <recommendedName>
        <fullName evidence="4">ECF transporter S component</fullName>
    </recommendedName>
</protein>
<dbReference type="EMBL" id="AE009950">
    <property type="protein sequence ID" value="AAL80287.1"/>
    <property type="molecule type" value="Genomic_DNA"/>
</dbReference>
<dbReference type="Gene3D" id="1.10.1760.20">
    <property type="match status" value="1"/>
</dbReference>
<feature type="transmembrane region" description="Helical" evidence="1">
    <location>
        <begin position="73"/>
        <end position="91"/>
    </location>
</feature>
<dbReference type="GO" id="GO:0022857">
    <property type="term" value="F:transmembrane transporter activity"/>
    <property type="evidence" value="ECO:0007669"/>
    <property type="project" value="InterPro"/>
</dbReference>